<feature type="transmembrane region" description="Helical" evidence="2">
    <location>
        <begin position="307"/>
        <end position="330"/>
    </location>
</feature>
<organism evidence="3 4">
    <name type="scientific">Rhodopirellula halodulae</name>
    <dbReference type="NCBI Taxonomy" id="2894198"/>
    <lineage>
        <taxon>Bacteria</taxon>
        <taxon>Pseudomonadati</taxon>
        <taxon>Planctomycetota</taxon>
        <taxon>Planctomycetia</taxon>
        <taxon>Pirellulales</taxon>
        <taxon>Pirellulaceae</taxon>
        <taxon>Rhodopirellula</taxon>
    </lineage>
</organism>
<dbReference type="RefSeq" id="WP_230270296.1">
    <property type="nucleotide sequence ID" value="NZ_JAJKFW010000003.1"/>
</dbReference>
<evidence type="ECO:0000313" key="4">
    <source>
        <dbReference type="Proteomes" id="UP001430306"/>
    </source>
</evidence>
<feature type="transmembrane region" description="Helical" evidence="2">
    <location>
        <begin position="162"/>
        <end position="185"/>
    </location>
</feature>
<feature type="transmembrane region" description="Helical" evidence="2">
    <location>
        <begin position="416"/>
        <end position="437"/>
    </location>
</feature>
<name>A0ABS8NCN7_9BACT</name>
<gene>
    <name evidence="3" type="ORF">LOC71_00325</name>
</gene>
<evidence type="ECO:0000313" key="3">
    <source>
        <dbReference type="EMBL" id="MCC9640702.1"/>
    </source>
</evidence>
<evidence type="ECO:0000256" key="1">
    <source>
        <dbReference type="SAM" id="MobiDB-lite"/>
    </source>
</evidence>
<feature type="transmembrane region" description="Helical" evidence="2">
    <location>
        <begin position="201"/>
        <end position="219"/>
    </location>
</feature>
<accession>A0ABS8NCN7</accession>
<protein>
    <submittedName>
        <fullName evidence="3">ABC-2 transporter permease</fullName>
    </submittedName>
</protein>
<keyword evidence="2" id="KW-0472">Membrane</keyword>
<keyword evidence="4" id="KW-1185">Reference proteome</keyword>
<feature type="compositionally biased region" description="Low complexity" evidence="1">
    <location>
        <begin position="829"/>
        <end position="849"/>
    </location>
</feature>
<feature type="transmembrane region" description="Helical" evidence="2">
    <location>
        <begin position="93"/>
        <end position="118"/>
    </location>
</feature>
<proteinExistence type="predicted"/>
<feature type="transmembrane region" description="Helical" evidence="2">
    <location>
        <begin position="390"/>
        <end position="410"/>
    </location>
</feature>
<feature type="transmembrane region" description="Helical" evidence="2">
    <location>
        <begin position="479"/>
        <end position="500"/>
    </location>
</feature>
<feature type="transmembrane region" description="Helical" evidence="2">
    <location>
        <begin position="357"/>
        <end position="378"/>
    </location>
</feature>
<feature type="region of interest" description="Disordered" evidence="1">
    <location>
        <begin position="815"/>
        <end position="849"/>
    </location>
</feature>
<feature type="transmembrane region" description="Helical" evidence="2">
    <location>
        <begin position="18"/>
        <end position="37"/>
    </location>
</feature>
<dbReference type="Proteomes" id="UP001430306">
    <property type="component" value="Unassembled WGS sequence"/>
</dbReference>
<keyword evidence="2" id="KW-0812">Transmembrane</keyword>
<comment type="caution">
    <text evidence="3">The sequence shown here is derived from an EMBL/GenBank/DDBJ whole genome shotgun (WGS) entry which is preliminary data.</text>
</comment>
<feature type="transmembrane region" description="Helical" evidence="2">
    <location>
        <begin position="138"/>
        <end position="156"/>
    </location>
</feature>
<sequence length="849" mass="94850">MNQTRVWQGLFWKETKQIVPLIGMLFAVSAFLILVWASTSRQLNITLRAAGDIVPLIMPALFAAGAGAILVSHEKETRSLRWLASLPIPTRPIVATKLVVAFSGLIAMWIGCGVLSLVAGLDSGGVGELSEWRQIHPAFWFLHSVYVLLCGFYTSWRNKNAFPALVWIIPLALLPFLFAEIWFALPHSKSIQYANVTQKTWVMSLVTLFAIPIAGWFAYRAGLKDLQADEPEKLLGRDAISSPDAWRPPEVSAPTVMPFRDSLASLVWQNVHGSPWMSIGLSVPLLAGAAAWLILTNHVGSPSNWEMVCIQIAIGLAMLAVSWLGVAVFAGDGSAARLKFLADRGVSPWRAWVGRHWFAVSLLSATALLIVGVQSILGTPVGPDAYEQPLVFEVSLFTLLLVFAVVYGVSQWTSQVVPMLAASAFLAPVLSLVALALLVNAGAGNGVRLGWLLLVVALPFISTWWTMRDFMDGRRGRKYWSVVVVSALLFSIMPSVPVWIAKSRFPAMSEERVAELLPEARRFSQGNALQFTSMRMGNLDLREDYSSVYGDIDGETAVKRFQQRDYMSPETWMVIGDQDDTPLRADTWIIQSSLEMTSLAKLQWKRDPSEQAKEELAAFVDRLTTVAKRLRLSVRWYDQEMADYVEEWLVENLSDEAMQPLQTEPFFRRAAERVGAFDDRQMARRRAFLASWYIDRELPESRQWYGVSANDNWFDHVPLEWRTSIVQQGFGAVVDQCLRILEKGKAGGDLESEFRSLHELLGRPGGDFETGPYGDNVPSAKNVGHSRRHYGFPAVSWFEPWENEGREIWQRVASQPEIEETKPAETNAPVGEPNVTVEEPNVPVEETEQ</sequence>
<keyword evidence="2" id="KW-1133">Transmembrane helix</keyword>
<evidence type="ECO:0000256" key="2">
    <source>
        <dbReference type="SAM" id="Phobius"/>
    </source>
</evidence>
<reference evidence="3" key="1">
    <citation type="submission" date="2021-11" db="EMBL/GenBank/DDBJ databases">
        <title>Genome sequence.</title>
        <authorList>
            <person name="Sun Q."/>
        </authorList>
    </citation>
    <scope>NUCLEOTIDE SEQUENCE</scope>
    <source>
        <strain evidence="3">JC740</strain>
    </source>
</reference>
<feature type="transmembrane region" description="Helical" evidence="2">
    <location>
        <begin position="49"/>
        <end position="73"/>
    </location>
</feature>
<dbReference type="EMBL" id="JAJKFW010000003">
    <property type="protein sequence ID" value="MCC9640702.1"/>
    <property type="molecule type" value="Genomic_DNA"/>
</dbReference>
<feature type="transmembrane region" description="Helical" evidence="2">
    <location>
        <begin position="449"/>
        <end position="467"/>
    </location>
</feature>
<feature type="transmembrane region" description="Helical" evidence="2">
    <location>
        <begin position="276"/>
        <end position="295"/>
    </location>
</feature>